<dbReference type="InterPro" id="IPR025851">
    <property type="entry name" value="SUKH-4"/>
</dbReference>
<accession>A0A1M7ZDW3</accession>
<gene>
    <name evidence="1" type="ORF">SAMN04488108_2510</name>
</gene>
<dbReference type="STRING" id="1073327.SAMN04488108_2510"/>
<name>A0A1M7ZDW3_9BACT</name>
<sequence>MTPEEFKQKWISLENNLNPISSEKLDGLGLSAKTIHFLVRSGLPDSVAPFLSFSNDSEDLSNGIQKLNKVYDILDPEFEKYVFIGSCGDGDPIVVNTQMDDQIEFLDHENYFSSGFFNSDISGLAKSLLAYRNFIDMILEENGQDAYLDSVFTDEQFEKLKNEILLADTRAMENDSFWFTQLKMDLDLREIAKKEK</sequence>
<dbReference type="Pfam" id="PF14435">
    <property type="entry name" value="SUKH-4"/>
    <property type="match status" value="1"/>
</dbReference>
<reference evidence="2" key="1">
    <citation type="submission" date="2016-12" db="EMBL/GenBank/DDBJ databases">
        <authorList>
            <person name="Varghese N."/>
            <person name="Submissions S."/>
        </authorList>
    </citation>
    <scope>NUCLEOTIDE SEQUENCE [LARGE SCALE GENOMIC DNA]</scope>
    <source>
        <strain evidence="2">DSM 25035</strain>
    </source>
</reference>
<dbReference type="RefSeq" id="WP_073572141.1">
    <property type="nucleotide sequence ID" value="NZ_FRXN01000003.1"/>
</dbReference>
<dbReference type="AlphaFoldDB" id="A0A1M7ZDW3"/>
<dbReference type="EMBL" id="FRXN01000003">
    <property type="protein sequence ID" value="SHO63077.1"/>
    <property type="molecule type" value="Genomic_DNA"/>
</dbReference>
<organism evidence="1 2">
    <name type="scientific">Algoriphagus zhangzhouensis</name>
    <dbReference type="NCBI Taxonomy" id="1073327"/>
    <lineage>
        <taxon>Bacteria</taxon>
        <taxon>Pseudomonadati</taxon>
        <taxon>Bacteroidota</taxon>
        <taxon>Cytophagia</taxon>
        <taxon>Cytophagales</taxon>
        <taxon>Cyclobacteriaceae</taxon>
        <taxon>Algoriphagus</taxon>
    </lineage>
</organism>
<protein>
    <submittedName>
        <fullName evidence="1">SUKH-4 immunity protein</fullName>
    </submittedName>
</protein>
<evidence type="ECO:0000313" key="2">
    <source>
        <dbReference type="Proteomes" id="UP000184609"/>
    </source>
</evidence>
<dbReference type="OrthoDB" id="893152at2"/>
<keyword evidence="2" id="KW-1185">Reference proteome</keyword>
<evidence type="ECO:0000313" key="1">
    <source>
        <dbReference type="EMBL" id="SHO63077.1"/>
    </source>
</evidence>
<proteinExistence type="predicted"/>
<dbReference type="Proteomes" id="UP000184609">
    <property type="component" value="Unassembled WGS sequence"/>
</dbReference>